<dbReference type="AlphaFoldDB" id="A0ABD2ZTP2"/>
<evidence type="ECO:0000313" key="2">
    <source>
        <dbReference type="Proteomes" id="UP001630127"/>
    </source>
</evidence>
<name>A0ABD2ZTP2_9GENT</name>
<evidence type="ECO:0000313" key="1">
    <source>
        <dbReference type="EMBL" id="KAL3522499.1"/>
    </source>
</evidence>
<keyword evidence="2" id="KW-1185">Reference proteome</keyword>
<gene>
    <name evidence="1" type="ORF">ACH5RR_015333</name>
</gene>
<accession>A0ABD2ZTP2</accession>
<protein>
    <submittedName>
        <fullName evidence="1">Uncharacterized protein</fullName>
    </submittedName>
</protein>
<reference evidence="1 2" key="1">
    <citation type="submission" date="2024-11" db="EMBL/GenBank/DDBJ databases">
        <title>A near-complete genome assembly of Cinchona calisaya.</title>
        <authorList>
            <person name="Lian D.C."/>
            <person name="Zhao X.W."/>
            <person name="Wei L."/>
        </authorList>
    </citation>
    <scope>NUCLEOTIDE SEQUENCE [LARGE SCALE GENOMIC DNA]</scope>
    <source>
        <tissue evidence="1">Nenye</tissue>
    </source>
</reference>
<proteinExistence type="predicted"/>
<organism evidence="1 2">
    <name type="scientific">Cinchona calisaya</name>
    <dbReference type="NCBI Taxonomy" id="153742"/>
    <lineage>
        <taxon>Eukaryota</taxon>
        <taxon>Viridiplantae</taxon>
        <taxon>Streptophyta</taxon>
        <taxon>Embryophyta</taxon>
        <taxon>Tracheophyta</taxon>
        <taxon>Spermatophyta</taxon>
        <taxon>Magnoliopsida</taxon>
        <taxon>eudicotyledons</taxon>
        <taxon>Gunneridae</taxon>
        <taxon>Pentapetalae</taxon>
        <taxon>asterids</taxon>
        <taxon>lamiids</taxon>
        <taxon>Gentianales</taxon>
        <taxon>Rubiaceae</taxon>
        <taxon>Cinchonoideae</taxon>
        <taxon>Cinchoneae</taxon>
        <taxon>Cinchona</taxon>
    </lineage>
</organism>
<dbReference type="EMBL" id="JBJUIK010000007">
    <property type="protein sequence ID" value="KAL3522499.1"/>
    <property type="molecule type" value="Genomic_DNA"/>
</dbReference>
<dbReference type="Proteomes" id="UP001630127">
    <property type="component" value="Unassembled WGS sequence"/>
</dbReference>
<sequence length="83" mass="9290">MDKQVAQRPDKFNYANAVSARASLVSTCQDSTAFDGVITAYNHARFVDEGQVFFTSSDTICVTPPNKNFFYASLINLESWEIE</sequence>
<comment type="caution">
    <text evidence="1">The sequence shown here is derived from an EMBL/GenBank/DDBJ whole genome shotgun (WGS) entry which is preliminary data.</text>
</comment>